<sequence length="155" mass="17382">MSKSGQIEKILWSIALPGLGQLLNGQLIKGLFLIILEFIINVQSNLNTVIIYSFYGDIPLAIEETNYQWLMFYPCVYMYSIWDAYRWAEGKSSPYSFLPFVISAYIGTIGVIYSSNFKLFGVLIGPVFLPILCLILGAGIGILIKIPLGNMKIKQ</sequence>
<feature type="transmembrane region" description="Helical" evidence="1">
    <location>
        <begin position="31"/>
        <end position="55"/>
    </location>
</feature>
<dbReference type="AlphaFoldDB" id="A0A3M8HBF0"/>
<proteinExistence type="predicted"/>
<dbReference type="OrthoDB" id="1681794at2"/>
<feature type="transmembrane region" description="Helical" evidence="1">
    <location>
        <begin position="67"/>
        <end position="85"/>
    </location>
</feature>
<keyword evidence="1" id="KW-0472">Membrane</keyword>
<evidence type="ECO:0000313" key="2">
    <source>
        <dbReference type="EMBL" id="RNC99594.1"/>
    </source>
</evidence>
<keyword evidence="3" id="KW-1185">Reference proteome</keyword>
<gene>
    <name evidence="2" type="ORF">EC501_07560</name>
</gene>
<feature type="transmembrane region" description="Helical" evidence="1">
    <location>
        <begin position="97"/>
        <end position="113"/>
    </location>
</feature>
<organism evidence="2 3">
    <name type="scientific">Lysinibacillus halotolerans</name>
    <dbReference type="NCBI Taxonomy" id="1368476"/>
    <lineage>
        <taxon>Bacteria</taxon>
        <taxon>Bacillati</taxon>
        <taxon>Bacillota</taxon>
        <taxon>Bacilli</taxon>
        <taxon>Bacillales</taxon>
        <taxon>Bacillaceae</taxon>
        <taxon>Lysinibacillus</taxon>
    </lineage>
</organism>
<protein>
    <submittedName>
        <fullName evidence="2">Uncharacterized protein</fullName>
    </submittedName>
</protein>
<dbReference type="Proteomes" id="UP000279909">
    <property type="component" value="Unassembled WGS sequence"/>
</dbReference>
<feature type="transmembrane region" description="Helical" evidence="1">
    <location>
        <begin position="119"/>
        <end position="144"/>
    </location>
</feature>
<comment type="caution">
    <text evidence="2">The sequence shown here is derived from an EMBL/GenBank/DDBJ whole genome shotgun (WGS) entry which is preliminary data.</text>
</comment>
<dbReference type="EMBL" id="RHLQ01000014">
    <property type="protein sequence ID" value="RNC99594.1"/>
    <property type="molecule type" value="Genomic_DNA"/>
</dbReference>
<reference evidence="2 3" key="1">
    <citation type="journal article" date="2014" name="Int. J. Syst. Evol. Microbiol.">
        <title>Lysinibacillus halotolerans sp. nov., isolated from saline-alkaline soil.</title>
        <authorList>
            <person name="Kong D."/>
            <person name="Wang Y."/>
            <person name="Zhao B."/>
            <person name="Li Y."/>
            <person name="Song J."/>
            <person name="Zhai Y."/>
            <person name="Zhang C."/>
            <person name="Wang H."/>
            <person name="Chen X."/>
            <person name="Zhao B."/>
            <person name="Ruan Z."/>
        </authorList>
    </citation>
    <scope>NUCLEOTIDE SEQUENCE [LARGE SCALE GENOMIC DNA]</scope>
    <source>
        <strain evidence="2 3">MCCC 1A12703</strain>
    </source>
</reference>
<name>A0A3M8HBF0_9BACI</name>
<evidence type="ECO:0000313" key="3">
    <source>
        <dbReference type="Proteomes" id="UP000279909"/>
    </source>
</evidence>
<keyword evidence="1" id="KW-1133">Transmembrane helix</keyword>
<dbReference type="RefSeq" id="WP_122971693.1">
    <property type="nucleotide sequence ID" value="NZ_RHLQ01000014.1"/>
</dbReference>
<accession>A0A3M8HBF0</accession>
<keyword evidence="1" id="KW-0812">Transmembrane</keyword>
<evidence type="ECO:0000256" key="1">
    <source>
        <dbReference type="SAM" id="Phobius"/>
    </source>
</evidence>